<keyword evidence="3" id="KW-1185">Reference proteome</keyword>
<evidence type="ECO:0000313" key="2">
    <source>
        <dbReference type="EMBL" id="RCW91309.1"/>
    </source>
</evidence>
<name>A0A368ZDH8_9FLAO</name>
<accession>A0A368ZDH8</accession>
<dbReference type="RefSeq" id="WP_114309831.1">
    <property type="nucleotide sequence ID" value="NZ_QPJO01000003.1"/>
</dbReference>
<reference evidence="2 3" key="1">
    <citation type="submission" date="2018-07" db="EMBL/GenBank/DDBJ databases">
        <title>Genomic Encyclopedia of Type Strains, Phase III (KMG-III): the genomes of soil and plant-associated and newly described type strains.</title>
        <authorList>
            <person name="Whitman W."/>
        </authorList>
    </citation>
    <scope>NUCLEOTIDE SEQUENCE [LARGE SCALE GENOMIC DNA]</scope>
    <source>
        <strain evidence="2 3">CECT 7958</strain>
    </source>
</reference>
<protein>
    <recommendedName>
        <fullName evidence="1">HTH-like domain-containing protein</fullName>
    </recommendedName>
</protein>
<dbReference type="EMBL" id="QPJO01000003">
    <property type="protein sequence ID" value="RCW91309.1"/>
    <property type="molecule type" value="Genomic_DNA"/>
</dbReference>
<feature type="domain" description="HTH-like" evidence="1">
    <location>
        <begin position="2"/>
        <end position="74"/>
    </location>
</feature>
<dbReference type="Proteomes" id="UP000253436">
    <property type="component" value="Unassembled WGS sequence"/>
</dbReference>
<sequence>MTINELGTALGNLYHNAQEGEAVAMIHLFGIKYAKEIKEGRYNKKEIAKAAKMPESYGTEISKGVKLAQYVTVKEKIR</sequence>
<dbReference type="AlphaFoldDB" id="A0A368ZDH8"/>
<evidence type="ECO:0000313" key="3">
    <source>
        <dbReference type="Proteomes" id="UP000253436"/>
    </source>
</evidence>
<organism evidence="2 3">
    <name type="scientific">Winogradskyella arenosi</name>
    <dbReference type="NCBI Taxonomy" id="533325"/>
    <lineage>
        <taxon>Bacteria</taxon>
        <taxon>Pseudomonadati</taxon>
        <taxon>Bacteroidota</taxon>
        <taxon>Flavobacteriia</taxon>
        <taxon>Flavobacteriales</taxon>
        <taxon>Flavobacteriaceae</taxon>
        <taxon>Winogradskyella</taxon>
    </lineage>
</organism>
<dbReference type="InterPro" id="IPR056975">
    <property type="entry name" value="HTH_73"/>
</dbReference>
<evidence type="ECO:0000259" key="1">
    <source>
        <dbReference type="Pfam" id="PF24718"/>
    </source>
</evidence>
<comment type="caution">
    <text evidence="2">The sequence shown here is derived from an EMBL/GenBank/DDBJ whole genome shotgun (WGS) entry which is preliminary data.</text>
</comment>
<proteinExistence type="predicted"/>
<dbReference type="Pfam" id="PF24718">
    <property type="entry name" value="HTH_73"/>
    <property type="match status" value="1"/>
</dbReference>
<gene>
    <name evidence="2" type="ORF">DFQ08_103136</name>
</gene>
<dbReference type="OrthoDB" id="6267254at2"/>